<reference evidence="1" key="1">
    <citation type="submission" date="2014-07" db="EMBL/GenBank/DDBJ databases">
        <authorList>
            <person name="Martin A.A"/>
            <person name="De Silva N."/>
        </authorList>
    </citation>
    <scope>NUCLEOTIDE SEQUENCE</scope>
</reference>
<dbReference type="InterPro" id="IPR038479">
    <property type="entry name" value="Transthyretin-like_sf"/>
</dbReference>
<name>A0A0K0F049_STRVS</name>
<proteinExistence type="predicted"/>
<sequence length="124" mass="14694">MYITGITGNFTCRYGKGTGALVMLTTRPHNIHRKDIISRKFVFYKELFFVAGSIKRIDRPQIFFKIYHTCINSRYQCVVKIVRKIFPSFVYKLGSTVRFLQLGHRELSIIRGSRRRICTRRHTF</sequence>
<reference evidence="2" key="2">
    <citation type="submission" date="2015-08" db="UniProtKB">
        <authorList>
            <consortium name="WormBaseParasite"/>
        </authorList>
    </citation>
    <scope>IDENTIFICATION</scope>
</reference>
<dbReference type="Gene3D" id="2.60.40.3330">
    <property type="match status" value="1"/>
</dbReference>
<protein>
    <submittedName>
        <fullName evidence="2">LAGLIDADG_2 domain-containing protein</fullName>
    </submittedName>
</protein>
<dbReference type="Proteomes" id="UP000035680">
    <property type="component" value="Unassembled WGS sequence"/>
</dbReference>
<organism evidence="1 2">
    <name type="scientific">Strongyloides venezuelensis</name>
    <name type="common">Threadworm</name>
    <dbReference type="NCBI Taxonomy" id="75913"/>
    <lineage>
        <taxon>Eukaryota</taxon>
        <taxon>Metazoa</taxon>
        <taxon>Ecdysozoa</taxon>
        <taxon>Nematoda</taxon>
        <taxon>Chromadorea</taxon>
        <taxon>Rhabditida</taxon>
        <taxon>Tylenchina</taxon>
        <taxon>Panagrolaimomorpha</taxon>
        <taxon>Strongyloidoidea</taxon>
        <taxon>Strongyloididae</taxon>
        <taxon>Strongyloides</taxon>
    </lineage>
</organism>
<evidence type="ECO:0000313" key="2">
    <source>
        <dbReference type="WBParaSite" id="SVE_0216100.1"/>
    </source>
</evidence>
<dbReference type="WBParaSite" id="SVE_0216100.1">
    <property type="protein sequence ID" value="SVE_0216100.1"/>
    <property type="gene ID" value="SVE_0216100"/>
</dbReference>
<dbReference type="AlphaFoldDB" id="A0A0K0F049"/>
<evidence type="ECO:0000313" key="1">
    <source>
        <dbReference type="Proteomes" id="UP000035680"/>
    </source>
</evidence>
<accession>A0A0K0F049</accession>
<keyword evidence="1" id="KW-1185">Reference proteome</keyword>